<dbReference type="EMBL" id="JAMZIH010003855">
    <property type="protein sequence ID" value="KAJ1676580.1"/>
    <property type="molecule type" value="Genomic_DNA"/>
</dbReference>
<dbReference type="Proteomes" id="UP001145114">
    <property type="component" value="Unassembled WGS sequence"/>
</dbReference>
<reference evidence="1" key="1">
    <citation type="submission" date="2022-06" db="EMBL/GenBank/DDBJ databases">
        <title>Phylogenomic reconstructions and comparative analyses of Kickxellomycotina fungi.</title>
        <authorList>
            <person name="Reynolds N.K."/>
            <person name="Stajich J.E."/>
            <person name="Barry K."/>
            <person name="Grigoriev I.V."/>
            <person name="Crous P."/>
            <person name="Smith M.E."/>
        </authorList>
    </citation>
    <scope>NUCLEOTIDE SEQUENCE</scope>
    <source>
        <strain evidence="1">RSA 2271</strain>
    </source>
</reference>
<protein>
    <submittedName>
        <fullName evidence="1">Uncharacterized protein</fullName>
    </submittedName>
</protein>
<sequence>MDNLDDVIGYAGVDLREESENIFGRVQGAGGLKTVEGIELVHDRTRTQTFLDAQLLDIVIARVAMRHDIRRVDADVAPYIALASQARLRSLLQNMVAAAHHRTRTQTLPPPPLDPTTRLPLYKITPQLDVKRQLAALERVDREREQARKRELEETETRSREGAEPVTESTEGATGQQSGDEGEGRKGTAKEDEGGAEVSKPTTKRPRKRDTDDAKLASQRASISDDIRKRITNQTALLSAGGVRKAWMMAGTNDWASPAASDDRL</sequence>
<evidence type="ECO:0000313" key="1">
    <source>
        <dbReference type="EMBL" id="KAJ1676580.1"/>
    </source>
</evidence>
<evidence type="ECO:0000313" key="2">
    <source>
        <dbReference type="Proteomes" id="UP001145114"/>
    </source>
</evidence>
<gene>
    <name evidence="1" type="ORF">EV182_007911</name>
</gene>
<feature type="non-terminal residue" evidence="1">
    <location>
        <position position="265"/>
    </location>
</feature>
<comment type="caution">
    <text evidence="1">The sequence shown here is derived from an EMBL/GenBank/DDBJ whole genome shotgun (WGS) entry which is preliminary data.</text>
</comment>
<organism evidence="1 2">
    <name type="scientific">Spiromyces aspiralis</name>
    <dbReference type="NCBI Taxonomy" id="68401"/>
    <lineage>
        <taxon>Eukaryota</taxon>
        <taxon>Fungi</taxon>
        <taxon>Fungi incertae sedis</taxon>
        <taxon>Zoopagomycota</taxon>
        <taxon>Kickxellomycotina</taxon>
        <taxon>Kickxellomycetes</taxon>
        <taxon>Kickxellales</taxon>
        <taxon>Kickxellaceae</taxon>
        <taxon>Spiromyces</taxon>
    </lineage>
</organism>
<proteinExistence type="predicted"/>
<name>A0ACC1HJ22_9FUNG</name>
<accession>A0ACC1HJ22</accession>
<keyword evidence="2" id="KW-1185">Reference proteome</keyword>